<feature type="region of interest" description="Disordered" evidence="1">
    <location>
        <begin position="35"/>
        <end position="93"/>
    </location>
</feature>
<accession>A0ABN8XIZ2</accession>
<proteinExistence type="predicted"/>
<evidence type="ECO:0000313" key="6">
    <source>
        <dbReference type="EMBL" id="CAI9163463.1"/>
    </source>
</evidence>
<evidence type="ECO:0000313" key="3">
    <source>
        <dbReference type="EMBL" id="CAI9149359.1"/>
    </source>
</evidence>
<evidence type="ECO:0000313" key="2">
    <source>
        <dbReference type="EMBL" id="CAI9149111.1"/>
    </source>
</evidence>
<reference evidence="3 7" key="1">
    <citation type="submission" date="2023-04" db="EMBL/GenBank/DDBJ databases">
        <authorList>
            <consortium name="ELIXIR-Norway"/>
        </authorList>
    </citation>
    <scope>NUCLEOTIDE SEQUENCE [LARGE SCALE GENOMIC DNA]</scope>
</reference>
<organism evidence="3 7">
    <name type="scientific">Rangifer tarandus platyrhynchus</name>
    <name type="common">Svalbard reindeer</name>
    <dbReference type="NCBI Taxonomy" id="3082113"/>
    <lineage>
        <taxon>Eukaryota</taxon>
        <taxon>Metazoa</taxon>
        <taxon>Chordata</taxon>
        <taxon>Craniata</taxon>
        <taxon>Vertebrata</taxon>
        <taxon>Euteleostomi</taxon>
        <taxon>Mammalia</taxon>
        <taxon>Eutheria</taxon>
        <taxon>Laurasiatheria</taxon>
        <taxon>Artiodactyla</taxon>
        <taxon>Ruminantia</taxon>
        <taxon>Pecora</taxon>
        <taxon>Cervidae</taxon>
        <taxon>Odocoileinae</taxon>
        <taxon>Rangifer</taxon>
    </lineage>
</organism>
<dbReference type="EMBL" id="OX459957">
    <property type="protein sequence ID" value="CAI9163463.1"/>
    <property type="molecule type" value="Genomic_DNA"/>
</dbReference>
<dbReference type="EMBL" id="OX459957">
    <property type="protein sequence ID" value="CAI9163462.1"/>
    <property type="molecule type" value="Genomic_DNA"/>
</dbReference>
<name>A0ABN8XIZ2_RANTA</name>
<dbReference type="Proteomes" id="UP001176941">
    <property type="component" value="Unassembled WGS sequence"/>
</dbReference>
<dbReference type="EMBL" id="CATKSN020000251">
    <property type="protein sequence ID" value="CAI9149360.1"/>
    <property type="molecule type" value="Genomic_DNA"/>
</dbReference>
<dbReference type="Proteomes" id="UP001176941">
    <property type="component" value="Chromosome 21"/>
</dbReference>
<dbReference type="EMBL" id="CATKSN020000251">
    <property type="protein sequence ID" value="CAI9149359.1"/>
    <property type="molecule type" value="Genomic_DNA"/>
</dbReference>
<gene>
    <name evidence="5" type="ORF">MRATA1EN1_LOCUS12424</name>
    <name evidence="6" type="ORF">MRATA1EN1_LOCUS12425</name>
    <name evidence="2" type="ORF">MRATA1EN1_LOCUS30729</name>
    <name evidence="3" type="ORF">MRATA1EN1_LOCUS30977</name>
    <name evidence="4" type="ORF">MRATA1EN1_LOCUS30978</name>
</gene>
<evidence type="ECO:0000313" key="4">
    <source>
        <dbReference type="EMBL" id="CAI9149360.1"/>
    </source>
</evidence>
<protein>
    <submittedName>
        <fullName evidence="3">Uncharacterized protein</fullName>
    </submittedName>
</protein>
<evidence type="ECO:0000313" key="5">
    <source>
        <dbReference type="EMBL" id="CAI9163462.1"/>
    </source>
</evidence>
<feature type="region of interest" description="Disordered" evidence="1">
    <location>
        <begin position="187"/>
        <end position="214"/>
    </location>
</feature>
<evidence type="ECO:0000256" key="1">
    <source>
        <dbReference type="SAM" id="MobiDB-lite"/>
    </source>
</evidence>
<keyword evidence="7" id="KW-1185">Reference proteome</keyword>
<sequence>MSWGTVVGMKHCPSRSLGSSVSHCVMRSRGICSNPGARTQGSAKRARPRGTAPCGGRSGAPCALKAVRGRGGPGHPRRNGALKPGRSGDGDWKSRAGVLRQRLVPQPRQQPRVASDLGLLFRWRVGKARGVDLLGANGASAWLGCAVFSPRGSSRPRDRTPVSCVSRPGRRILCHRATWEALEGTAERLDDSVRLPPGGTSRVARDPYPATPRE</sequence>
<dbReference type="EMBL" id="CATKSN020000133">
    <property type="protein sequence ID" value="CAI9149111.1"/>
    <property type="molecule type" value="Genomic_DNA"/>
</dbReference>
<evidence type="ECO:0000313" key="7">
    <source>
        <dbReference type="Proteomes" id="UP001176941"/>
    </source>
</evidence>